<sequence length="69" mass="7804">MEHEIKESLILLLRGIKNTDGVAVAKEIARLDEFASRGRGRLHAQLEHFLAGRSYVKALRFLEERETGG</sequence>
<dbReference type="Proteomes" id="UP000078486">
    <property type="component" value="Unassembled WGS sequence"/>
</dbReference>
<evidence type="ECO:0000313" key="2">
    <source>
        <dbReference type="Proteomes" id="UP000078486"/>
    </source>
</evidence>
<gene>
    <name evidence="1" type="ORF">AW736_16630</name>
</gene>
<keyword evidence="2" id="KW-1185">Reference proteome</keyword>
<dbReference type="STRING" id="1184151.AW736_16630"/>
<dbReference type="RefSeq" id="WP_068771416.1">
    <property type="nucleotide sequence ID" value="NZ_CP109796.1"/>
</dbReference>
<dbReference type="OrthoDB" id="196933at2"/>
<accession>A0A178IEM2</accession>
<proteinExistence type="predicted"/>
<reference evidence="1 2" key="1">
    <citation type="submission" date="2016-01" db="EMBL/GenBank/DDBJ databases">
        <title>High potential of lignocellulose degradation of a new Verrucomicrobia species.</title>
        <authorList>
            <person name="Wang Y."/>
            <person name="Shi Y."/>
            <person name="Qiu Z."/>
            <person name="Liu S."/>
            <person name="Yang H."/>
        </authorList>
    </citation>
    <scope>NUCLEOTIDE SEQUENCE [LARGE SCALE GENOMIC DNA]</scope>
    <source>
        <strain evidence="1 2">TSB47</strain>
    </source>
</reference>
<name>A0A178IEM2_9BACT</name>
<dbReference type="AlphaFoldDB" id="A0A178IEM2"/>
<protein>
    <submittedName>
        <fullName evidence="1">Uncharacterized protein</fullName>
    </submittedName>
</protein>
<comment type="caution">
    <text evidence="1">The sequence shown here is derived from an EMBL/GenBank/DDBJ whole genome shotgun (WGS) entry which is preliminary data.</text>
</comment>
<dbReference type="EMBL" id="LRRQ01000127">
    <property type="protein sequence ID" value="OAM88463.1"/>
    <property type="molecule type" value="Genomic_DNA"/>
</dbReference>
<organism evidence="1 2">
    <name type="scientific">Termitidicoccus mucosus</name>
    <dbReference type="NCBI Taxonomy" id="1184151"/>
    <lineage>
        <taxon>Bacteria</taxon>
        <taxon>Pseudomonadati</taxon>
        <taxon>Verrucomicrobiota</taxon>
        <taxon>Opitutia</taxon>
        <taxon>Opitutales</taxon>
        <taxon>Opitutaceae</taxon>
        <taxon>Termitidicoccus</taxon>
    </lineage>
</organism>
<evidence type="ECO:0000313" key="1">
    <source>
        <dbReference type="EMBL" id="OAM88463.1"/>
    </source>
</evidence>